<evidence type="ECO:0000313" key="1">
    <source>
        <dbReference type="EMBL" id="VVN71677.1"/>
    </source>
</evidence>
<dbReference type="AlphaFoldDB" id="A0A5E7A6G3"/>
<evidence type="ECO:0000313" key="2">
    <source>
        <dbReference type="Proteomes" id="UP000326437"/>
    </source>
</evidence>
<dbReference type="Proteomes" id="UP000326437">
    <property type="component" value="Unassembled WGS sequence"/>
</dbReference>
<dbReference type="EMBL" id="CABVHO010000203">
    <property type="protein sequence ID" value="VVN71677.1"/>
    <property type="molecule type" value="Genomic_DNA"/>
</dbReference>
<proteinExistence type="predicted"/>
<organism evidence="1 2">
    <name type="scientific">Pseudomonas fluorescens</name>
    <dbReference type="NCBI Taxonomy" id="294"/>
    <lineage>
        <taxon>Bacteria</taxon>
        <taxon>Pseudomonadati</taxon>
        <taxon>Pseudomonadota</taxon>
        <taxon>Gammaproteobacteria</taxon>
        <taxon>Pseudomonadales</taxon>
        <taxon>Pseudomonadaceae</taxon>
        <taxon>Pseudomonas</taxon>
    </lineage>
</organism>
<name>A0A5E7A6G3_PSEFL</name>
<gene>
    <name evidence="1" type="ORF">PS685_05071</name>
</gene>
<sequence>MCRAQNDHRDIQTATAFTGRTHTDSGVRIEHFAAFDKYLSDGFAGLLIINRQRIKQTTRFGPAIFINAEIAGLLEGIHQTGNGCAIATMKVEQQALEVRRHHDVHRRRQSRVQGVLGVLIAAHEAVQDVVAVGGNDQLVDRQAHVACQVARKDVAEVAGRHRERHGTVWPAQLQGGMEVVNDLGHDPRPVDRVYGDQACTLEETLVGEAGLDHFLAVIEVAFDGDVMNVVTEQRGHLPTLDFRHPVVGCRIKMSTFSQCLQPSIAAEPVSPEVAPTITTRSPRFAST</sequence>
<accession>A0A5E7A6G3</accession>
<reference evidence="1 2" key="1">
    <citation type="submission" date="2019-09" db="EMBL/GenBank/DDBJ databases">
        <authorList>
            <person name="Chandra G."/>
            <person name="Truman W A."/>
        </authorList>
    </citation>
    <scope>NUCLEOTIDE SEQUENCE [LARGE SCALE GENOMIC DNA]</scope>
    <source>
        <strain evidence="1">PS685</strain>
    </source>
</reference>
<protein>
    <submittedName>
        <fullName evidence="1">Uncharacterized protein</fullName>
    </submittedName>
</protein>